<dbReference type="OrthoDB" id="9880884at2"/>
<proteinExistence type="predicted"/>
<gene>
    <name evidence="1" type="ordered locus">AMIS_21450</name>
</gene>
<evidence type="ECO:0000313" key="2">
    <source>
        <dbReference type="Proteomes" id="UP000007882"/>
    </source>
</evidence>
<name>I0H2X8_ACTM4</name>
<dbReference type="HOGENOM" id="CLU_2327579_0_0_11"/>
<keyword evidence="2" id="KW-1185">Reference proteome</keyword>
<reference evidence="1 2" key="1">
    <citation type="submission" date="2012-02" db="EMBL/GenBank/DDBJ databases">
        <title>Complete genome sequence of Actinoplanes missouriensis 431 (= NBRC 102363).</title>
        <authorList>
            <person name="Ohnishi Y."/>
            <person name="Ishikawa J."/>
            <person name="Sekine M."/>
            <person name="Hosoyama A."/>
            <person name="Harada T."/>
            <person name="Narita H."/>
            <person name="Hata T."/>
            <person name="Konno Y."/>
            <person name="Tutikane K."/>
            <person name="Fujita N."/>
            <person name="Horinouchi S."/>
            <person name="Hayakawa M."/>
        </authorList>
    </citation>
    <scope>NUCLEOTIDE SEQUENCE [LARGE SCALE GENOMIC DNA]</scope>
    <source>
        <strain evidence="2">ATCC 14538 / DSM 43046 / CBS 188.64 / JCM 3121 / NBRC 102363 / NCIMB 12654 / NRRL B-3342 / UNCC 431</strain>
    </source>
</reference>
<protein>
    <submittedName>
        <fullName evidence="1">Uncharacterized protein</fullName>
    </submittedName>
</protein>
<organism evidence="1 2">
    <name type="scientific">Actinoplanes missouriensis (strain ATCC 14538 / DSM 43046 / CBS 188.64 / JCM 3121 / NBRC 102363 / NCIMB 12654 / NRRL B-3342 / UNCC 431)</name>
    <dbReference type="NCBI Taxonomy" id="512565"/>
    <lineage>
        <taxon>Bacteria</taxon>
        <taxon>Bacillati</taxon>
        <taxon>Actinomycetota</taxon>
        <taxon>Actinomycetes</taxon>
        <taxon>Micromonosporales</taxon>
        <taxon>Micromonosporaceae</taxon>
        <taxon>Actinoplanes</taxon>
    </lineage>
</organism>
<evidence type="ECO:0000313" key="1">
    <source>
        <dbReference type="EMBL" id="BAL87365.1"/>
    </source>
</evidence>
<accession>I0H2X8</accession>
<dbReference type="KEGG" id="ams:AMIS_21450"/>
<dbReference type="PATRIC" id="fig|512565.3.peg.2143"/>
<sequence length="98" mass="10962">MTAHAEVAAMLAVLTAEPVWRFLPEGERRHLLTPGSAVAACGHRPWAPWEWLGASQAQAAEMAKLPHCRSCVRMSGCQHVACRTRREVEMPWSWRQAS</sequence>
<dbReference type="RefSeq" id="WP_014442260.1">
    <property type="nucleotide sequence ID" value="NC_017093.1"/>
</dbReference>
<dbReference type="EMBL" id="AP012319">
    <property type="protein sequence ID" value="BAL87365.1"/>
    <property type="molecule type" value="Genomic_DNA"/>
</dbReference>
<dbReference type="AlphaFoldDB" id="I0H2X8"/>
<dbReference type="STRING" id="512565.AMIS_21450"/>
<dbReference type="Proteomes" id="UP000007882">
    <property type="component" value="Chromosome"/>
</dbReference>